<organism evidence="1">
    <name type="scientific">uncultured marine microorganism</name>
    <dbReference type="NCBI Taxonomy" id="415540"/>
    <lineage>
        <taxon>unclassified sequences</taxon>
        <taxon>environmental samples</taxon>
    </lineage>
</organism>
<dbReference type="NCBIfam" id="TIGR04433">
    <property type="entry name" value="UrcA_uranyl"/>
    <property type="match status" value="1"/>
</dbReference>
<name>A5CFX7_9ZZZZ</name>
<accession>A5CFX7</accession>
<sequence>MKESKLFRSLVATFVVIVLSGPAVVLAGTLSYIEDDKVAVSYADLKLESEEGVRALYRRLKRASKEVCGIRPPKIYGASVYHMWDSQRCYRATLSNAVYKYDNDDLTRIHAG</sequence>
<protein>
    <recommendedName>
        <fullName evidence="2">UrcA family protein</fullName>
    </recommendedName>
</protein>
<dbReference type="InterPro" id="IPR030972">
    <property type="entry name" value="UrcA_uranyl"/>
</dbReference>
<dbReference type="EMBL" id="AM501427">
    <property type="protein sequence ID" value="CAM58135.1"/>
    <property type="molecule type" value="Genomic_DNA"/>
</dbReference>
<evidence type="ECO:0008006" key="2">
    <source>
        <dbReference type="Google" id="ProtNLM"/>
    </source>
</evidence>
<reference evidence="1" key="1">
    <citation type="submission" date="2007-03" db="EMBL/GenBank/DDBJ databases">
        <title>Isolation and characterization of alkane hydroxylases from Pacific deep-sea sediment.</title>
        <authorList>
            <person name="Xu M."/>
        </authorList>
    </citation>
    <scope>NUCLEOTIDE SEQUENCE</scope>
</reference>
<dbReference type="AlphaFoldDB" id="A5CFX7"/>
<proteinExistence type="predicted"/>
<evidence type="ECO:0000313" key="1">
    <source>
        <dbReference type="EMBL" id="CAM58135.1"/>
    </source>
</evidence>